<feature type="non-terminal residue" evidence="2">
    <location>
        <position position="1"/>
    </location>
</feature>
<sequence length="79" mass="8837">MDKLLGNSLPEGSSLYMSAWHQSLFLFQCFGKFGSPQGAKNNQSTIQQPHVPKKEEEEEEEEEEGGGGGQQQQQQQQPK</sequence>
<gene>
    <name evidence="2" type="ORF">JRQ81_015834</name>
</gene>
<feature type="compositionally biased region" description="Polar residues" evidence="1">
    <location>
        <begin position="38"/>
        <end position="48"/>
    </location>
</feature>
<name>A0A9Q1B235_9SAUR</name>
<dbReference type="AlphaFoldDB" id="A0A9Q1B235"/>
<dbReference type="Proteomes" id="UP001142489">
    <property type="component" value="Unassembled WGS sequence"/>
</dbReference>
<protein>
    <submittedName>
        <fullName evidence="2">Uncharacterized protein</fullName>
    </submittedName>
</protein>
<proteinExistence type="predicted"/>
<feature type="region of interest" description="Disordered" evidence="1">
    <location>
        <begin position="36"/>
        <end position="79"/>
    </location>
</feature>
<comment type="caution">
    <text evidence="2">The sequence shown here is derived from an EMBL/GenBank/DDBJ whole genome shotgun (WGS) entry which is preliminary data.</text>
</comment>
<keyword evidence="3" id="KW-1185">Reference proteome</keyword>
<dbReference type="EMBL" id="JAPFRF010000006">
    <property type="protein sequence ID" value="KAJ7329660.1"/>
    <property type="molecule type" value="Genomic_DNA"/>
</dbReference>
<reference evidence="2" key="1">
    <citation type="journal article" date="2023" name="DNA Res.">
        <title>Chromosome-level genome assembly of Phrynocephalus forsythii using third-generation DNA sequencing and Hi-C analysis.</title>
        <authorList>
            <person name="Qi Y."/>
            <person name="Zhao W."/>
            <person name="Zhao Y."/>
            <person name="Niu C."/>
            <person name="Cao S."/>
            <person name="Zhang Y."/>
        </authorList>
    </citation>
    <scope>NUCLEOTIDE SEQUENCE</scope>
    <source>
        <tissue evidence="2">Muscle</tissue>
    </source>
</reference>
<accession>A0A9Q1B235</accession>
<organism evidence="2 3">
    <name type="scientific">Phrynocephalus forsythii</name>
    <dbReference type="NCBI Taxonomy" id="171643"/>
    <lineage>
        <taxon>Eukaryota</taxon>
        <taxon>Metazoa</taxon>
        <taxon>Chordata</taxon>
        <taxon>Craniata</taxon>
        <taxon>Vertebrata</taxon>
        <taxon>Euteleostomi</taxon>
        <taxon>Lepidosauria</taxon>
        <taxon>Squamata</taxon>
        <taxon>Bifurcata</taxon>
        <taxon>Unidentata</taxon>
        <taxon>Episquamata</taxon>
        <taxon>Toxicofera</taxon>
        <taxon>Iguania</taxon>
        <taxon>Acrodonta</taxon>
        <taxon>Agamidae</taxon>
        <taxon>Agaminae</taxon>
        <taxon>Phrynocephalus</taxon>
    </lineage>
</organism>
<evidence type="ECO:0000313" key="3">
    <source>
        <dbReference type="Proteomes" id="UP001142489"/>
    </source>
</evidence>
<evidence type="ECO:0000313" key="2">
    <source>
        <dbReference type="EMBL" id="KAJ7329660.1"/>
    </source>
</evidence>
<evidence type="ECO:0000256" key="1">
    <source>
        <dbReference type="SAM" id="MobiDB-lite"/>
    </source>
</evidence>
<feature type="compositionally biased region" description="Acidic residues" evidence="1">
    <location>
        <begin position="56"/>
        <end position="65"/>
    </location>
</feature>